<dbReference type="GO" id="GO:0035529">
    <property type="term" value="F:NADH pyrophosphatase activity"/>
    <property type="evidence" value="ECO:0007669"/>
    <property type="project" value="TreeGrafter"/>
</dbReference>
<evidence type="ECO:0000256" key="4">
    <source>
        <dbReference type="ARBA" id="ARBA00022723"/>
    </source>
</evidence>
<comment type="catalytic activity">
    <reaction evidence="7">
        <text>a 5'-end NAD(+)-phospho-ribonucleoside in mRNA + H2O = a 5'-end phospho-adenosine-phospho-ribonucleoside in mRNA + beta-nicotinamide D-ribonucleotide + 2 H(+)</text>
        <dbReference type="Rhea" id="RHEA:60876"/>
        <dbReference type="Rhea" id="RHEA-COMP:15698"/>
        <dbReference type="Rhea" id="RHEA-COMP:15719"/>
        <dbReference type="ChEBI" id="CHEBI:14649"/>
        <dbReference type="ChEBI" id="CHEBI:15377"/>
        <dbReference type="ChEBI" id="CHEBI:15378"/>
        <dbReference type="ChEBI" id="CHEBI:144029"/>
        <dbReference type="ChEBI" id="CHEBI:144051"/>
    </reaction>
    <physiologicalReaction direction="left-to-right" evidence="7">
        <dbReference type="Rhea" id="RHEA:60877"/>
    </physiologicalReaction>
</comment>
<dbReference type="Gene3D" id="3.90.79.10">
    <property type="entry name" value="Nucleoside Triphosphate Pyrophosphohydrolase"/>
    <property type="match status" value="1"/>
</dbReference>
<dbReference type="PANTHER" id="PTHR42904">
    <property type="entry name" value="NUDIX HYDROLASE, NUDC SUBFAMILY"/>
    <property type="match status" value="1"/>
</dbReference>
<keyword evidence="10" id="KW-1185">Reference proteome</keyword>
<accession>A0A640KPV8</accession>
<dbReference type="SUPFAM" id="SSF55811">
    <property type="entry name" value="Nudix"/>
    <property type="match status" value="1"/>
</dbReference>
<comment type="cofactor">
    <cofactor evidence="1">
        <name>Mg(2+)</name>
        <dbReference type="ChEBI" id="CHEBI:18420"/>
    </cofactor>
</comment>
<keyword evidence="4" id="KW-0479">Metal-binding</keyword>
<dbReference type="FunFam" id="3.90.79.10:FF:000074">
    <property type="entry name" value="Mutt/nudix family protein-like protein"/>
    <property type="match status" value="1"/>
</dbReference>
<dbReference type="GO" id="GO:0019677">
    <property type="term" value="P:NAD+ catabolic process"/>
    <property type="evidence" value="ECO:0007669"/>
    <property type="project" value="TreeGrafter"/>
</dbReference>
<proteinExistence type="inferred from homology"/>
<evidence type="ECO:0000313" key="9">
    <source>
        <dbReference type="EMBL" id="GET91301.1"/>
    </source>
</evidence>
<dbReference type="Proteomes" id="UP000419144">
    <property type="component" value="Unassembled WGS sequence"/>
</dbReference>
<dbReference type="PANTHER" id="PTHR42904:SF6">
    <property type="entry name" value="NAD-CAPPED RNA HYDROLASE NUDT12"/>
    <property type="match status" value="1"/>
</dbReference>
<dbReference type="NCBIfam" id="NF001299">
    <property type="entry name" value="PRK00241.1"/>
    <property type="match status" value="1"/>
</dbReference>
<feature type="domain" description="Nudix hydrolase" evidence="8">
    <location>
        <begin position="174"/>
        <end position="298"/>
    </location>
</feature>
<dbReference type="OrthoDB" id="10249612at2759"/>
<dbReference type="InterPro" id="IPR000086">
    <property type="entry name" value="NUDIX_hydrolase_dom"/>
</dbReference>
<evidence type="ECO:0000256" key="1">
    <source>
        <dbReference type="ARBA" id="ARBA00001946"/>
    </source>
</evidence>
<dbReference type="Gene3D" id="3.90.79.20">
    <property type="match status" value="1"/>
</dbReference>
<reference evidence="9" key="1">
    <citation type="submission" date="2019-11" db="EMBL/GenBank/DDBJ databases">
        <title>Leishmania tarentolae CDS.</title>
        <authorList>
            <person name="Goto Y."/>
            <person name="Yamagishi J."/>
        </authorList>
    </citation>
    <scope>NUCLEOTIDE SEQUENCE [LARGE SCALE GENOMIC DNA]</scope>
    <source>
        <strain evidence="9">Parrot Tar II</strain>
    </source>
</reference>
<dbReference type="InterPro" id="IPR020084">
    <property type="entry name" value="NUDIX_hydrolase_CS"/>
</dbReference>
<comment type="cofactor">
    <cofactor evidence="2">
        <name>Zn(2+)</name>
        <dbReference type="ChEBI" id="CHEBI:29105"/>
    </cofactor>
</comment>
<dbReference type="PROSITE" id="PS00893">
    <property type="entry name" value="NUDIX_BOX"/>
    <property type="match status" value="1"/>
</dbReference>
<keyword evidence="5" id="KW-0378">Hydrolase</keyword>
<sequence>MSRLLEFTLSGGQLRRLEQERMVPGFQNQRLQPSHRPRVVIVKKENVGFVPRAQRQPNVAWWHHSLCDGSLSVKDLKELIYVGEDPQTGENIFSSMADNLSGRRLSQLVWAPSKHGDVLEMSRPEQAAYGLAVSLVRWNASNRFCAKCGTATDPTRDVGFSRFCPPCRKQHFPQLMPAVLVAVLDGKGNVILSQRRKKSKVLTLLSGFVLHGESAEEAVRREVEEESGARVSEVRYIGSQPWPYPYLMMMCYYAVADSSPSLVVEASELENVMWVSKQDVRRALEGGGKGDIELLGPGTTPYAMLKPWVDGEVDDRGRFTALQSQL</sequence>
<evidence type="ECO:0000256" key="2">
    <source>
        <dbReference type="ARBA" id="ARBA00001947"/>
    </source>
</evidence>
<gene>
    <name evidence="9" type="ORF">LtaPh_3134400</name>
</gene>
<dbReference type="VEuPathDB" id="TriTrypDB:LtaPh_3134400"/>
<keyword evidence="6" id="KW-0460">Magnesium</keyword>
<dbReference type="EMBL" id="BLBS01000047">
    <property type="protein sequence ID" value="GET91301.1"/>
    <property type="molecule type" value="Genomic_DNA"/>
</dbReference>
<dbReference type="AlphaFoldDB" id="A0A640KPV8"/>
<evidence type="ECO:0000256" key="7">
    <source>
        <dbReference type="ARBA" id="ARBA00023679"/>
    </source>
</evidence>
<dbReference type="InterPro" id="IPR050241">
    <property type="entry name" value="NAD-cap_RNA_hydrolase_NudC"/>
</dbReference>
<evidence type="ECO:0000313" key="10">
    <source>
        <dbReference type="Proteomes" id="UP000419144"/>
    </source>
</evidence>
<dbReference type="GO" id="GO:0006742">
    <property type="term" value="P:NADP+ catabolic process"/>
    <property type="evidence" value="ECO:0007669"/>
    <property type="project" value="TreeGrafter"/>
</dbReference>
<protein>
    <submittedName>
        <fullName evidence="9">Mutt/nudix family protein-like protein</fullName>
    </submittedName>
</protein>
<comment type="similarity">
    <text evidence="3">Belongs to the Nudix hydrolase family. NudC subfamily.</text>
</comment>
<dbReference type="GO" id="GO:0005829">
    <property type="term" value="C:cytosol"/>
    <property type="evidence" value="ECO:0007669"/>
    <property type="project" value="TreeGrafter"/>
</dbReference>
<dbReference type="InterPro" id="IPR015797">
    <property type="entry name" value="NUDIX_hydrolase-like_dom_sf"/>
</dbReference>
<evidence type="ECO:0000259" key="8">
    <source>
        <dbReference type="PROSITE" id="PS51462"/>
    </source>
</evidence>
<dbReference type="GO" id="GO:0046872">
    <property type="term" value="F:metal ion binding"/>
    <property type="evidence" value="ECO:0007669"/>
    <property type="project" value="UniProtKB-KW"/>
</dbReference>
<dbReference type="GO" id="GO:0005777">
    <property type="term" value="C:peroxisome"/>
    <property type="evidence" value="ECO:0007669"/>
    <property type="project" value="TreeGrafter"/>
</dbReference>
<dbReference type="PROSITE" id="PS51462">
    <property type="entry name" value="NUDIX"/>
    <property type="match status" value="1"/>
</dbReference>
<organism evidence="9 10">
    <name type="scientific">Leishmania tarentolae</name>
    <name type="common">Sauroleishmania tarentolae</name>
    <dbReference type="NCBI Taxonomy" id="5689"/>
    <lineage>
        <taxon>Eukaryota</taxon>
        <taxon>Discoba</taxon>
        <taxon>Euglenozoa</taxon>
        <taxon>Kinetoplastea</taxon>
        <taxon>Metakinetoplastina</taxon>
        <taxon>Trypanosomatida</taxon>
        <taxon>Trypanosomatidae</taxon>
        <taxon>Leishmaniinae</taxon>
        <taxon>Leishmania</taxon>
        <taxon>lizard Leishmania</taxon>
    </lineage>
</organism>
<evidence type="ECO:0000256" key="3">
    <source>
        <dbReference type="ARBA" id="ARBA00009595"/>
    </source>
</evidence>
<evidence type="ECO:0000256" key="5">
    <source>
        <dbReference type="ARBA" id="ARBA00022801"/>
    </source>
</evidence>
<evidence type="ECO:0000256" key="6">
    <source>
        <dbReference type="ARBA" id="ARBA00022842"/>
    </source>
</evidence>
<dbReference type="Pfam" id="PF00293">
    <property type="entry name" value="NUDIX"/>
    <property type="match status" value="1"/>
</dbReference>
<comment type="caution">
    <text evidence="9">The sequence shown here is derived from an EMBL/GenBank/DDBJ whole genome shotgun (WGS) entry which is preliminary data.</text>
</comment>
<name>A0A640KPV8_LEITA</name>